<name>A0ABU6IYP1_9ACTN</name>
<dbReference type="Proteomes" id="UP001343724">
    <property type="component" value="Unassembled WGS sequence"/>
</dbReference>
<evidence type="ECO:0000313" key="3">
    <source>
        <dbReference type="Proteomes" id="UP001343724"/>
    </source>
</evidence>
<gene>
    <name evidence="2" type="ORF">VJ920_06630</name>
</gene>
<protein>
    <submittedName>
        <fullName evidence="2">Helix-turn-helix domain-containing protein</fullName>
    </submittedName>
</protein>
<proteinExistence type="predicted"/>
<dbReference type="SMART" id="SM00530">
    <property type="entry name" value="HTH_XRE"/>
    <property type="match status" value="1"/>
</dbReference>
<dbReference type="PROSITE" id="PS50943">
    <property type="entry name" value="HTH_CROC1"/>
    <property type="match status" value="1"/>
</dbReference>
<comment type="caution">
    <text evidence="2">The sequence shown here is derived from an EMBL/GenBank/DDBJ whole genome shotgun (WGS) entry which is preliminary data.</text>
</comment>
<dbReference type="Pfam" id="PF01381">
    <property type="entry name" value="HTH_3"/>
    <property type="match status" value="1"/>
</dbReference>
<reference evidence="2 3" key="1">
    <citation type="submission" date="2024-01" db="EMBL/GenBank/DDBJ databases">
        <title>novel species in genus Adlercreutzia.</title>
        <authorList>
            <person name="Liu X."/>
        </authorList>
    </citation>
    <scope>NUCLEOTIDE SEQUENCE [LARGE SCALE GENOMIC DNA]</scope>
    <source>
        <strain evidence="2 3">R22</strain>
    </source>
</reference>
<accession>A0ABU6IYP1</accession>
<dbReference type="SUPFAM" id="SSF47413">
    <property type="entry name" value="lambda repressor-like DNA-binding domains"/>
    <property type="match status" value="1"/>
</dbReference>
<feature type="domain" description="HTH cro/C1-type" evidence="1">
    <location>
        <begin position="70"/>
        <end position="101"/>
    </location>
</feature>
<keyword evidence="3" id="KW-1185">Reference proteome</keyword>
<sequence length="129" mass="14670">MFYLQHLNPEWEDSERNRRIFPFGTIMPIIAKIVRNGKNMYSDAQMTFGQGKPRNPRGKIRDAEDLGQAIRKRRKKLGLTQAQLADACRCSPRFIGELERGVAGGNIKQVLYVCQSIGLDLYAKGRGEE</sequence>
<evidence type="ECO:0000313" key="2">
    <source>
        <dbReference type="EMBL" id="MEC4294979.1"/>
    </source>
</evidence>
<evidence type="ECO:0000259" key="1">
    <source>
        <dbReference type="PROSITE" id="PS50943"/>
    </source>
</evidence>
<dbReference type="CDD" id="cd00093">
    <property type="entry name" value="HTH_XRE"/>
    <property type="match status" value="1"/>
</dbReference>
<dbReference type="Gene3D" id="1.10.260.40">
    <property type="entry name" value="lambda repressor-like DNA-binding domains"/>
    <property type="match status" value="1"/>
</dbReference>
<organism evidence="2 3">
    <name type="scientific">Adlercreutzia shanghongiae</name>
    <dbReference type="NCBI Taxonomy" id="3111773"/>
    <lineage>
        <taxon>Bacteria</taxon>
        <taxon>Bacillati</taxon>
        <taxon>Actinomycetota</taxon>
        <taxon>Coriobacteriia</taxon>
        <taxon>Eggerthellales</taxon>
        <taxon>Eggerthellaceae</taxon>
        <taxon>Adlercreutzia</taxon>
    </lineage>
</organism>
<dbReference type="InterPro" id="IPR010982">
    <property type="entry name" value="Lambda_DNA-bd_dom_sf"/>
</dbReference>
<dbReference type="InterPro" id="IPR001387">
    <property type="entry name" value="Cro/C1-type_HTH"/>
</dbReference>
<dbReference type="EMBL" id="JAYMFH010000007">
    <property type="protein sequence ID" value="MEC4294979.1"/>
    <property type="molecule type" value="Genomic_DNA"/>
</dbReference>
<dbReference type="RefSeq" id="WP_326454684.1">
    <property type="nucleotide sequence ID" value="NZ_JAYMFH010000007.1"/>
</dbReference>